<name>A0A0A9HR42_ARUDO</name>
<reference evidence="1" key="1">
    <citation type="submission" date="2014-09" db="EMBL/GenBank/DDBJ databases">
        <authorList>
            <person name="Magalhaes I.L.F."/>
            <person name="Oliveira U."/>
            <person name="Santos F.R."/>
            <person name="Vidigal T.H.D.A."/>
            <person name="Brescovit A.D."/>
            <person name="Santos A.J."/>
        </authorList>
    </citation>
    <scope>NUCLEOTIDE SEQUENCE</scope>
    <source>
        <tissue evidence="1">Shoot tissue taken approximately 20 cm above the soil surface</tissue>
    </source>
</reference>
<proteinExistence type="predicted"/>
<dbReference type="AlphaFoldDB" id="A0A0A9HR42"/>
<accession>A0A0A9HR42</accession>
<sequence>MVRLPFKRGALRRLSYIFFRRCFVVVCSFLMMDGDIVCTKCQG</sequence>
<protein>
    <submittedName>
        <fullName evidence="1">Uncharacterized protein</fullName>
    </submittedName>
</protein>
<dbReference type="EMBL" id="GBRH01158316">
    <property type="protein sequence ID" value="JAE39580.1"/>
    <property type="molecule type" value="Transcribed_RNA"/>
</dbReference>
<reference evidence="1" key="2">
    <citation type="journal article" date="2015" name="Data Brief">
        <title>Shoot transcriptome of the giant reed, Arundo donax.</title>
        <authorList>
            <person name="Barrero R.A."/>
            <person name="Guerrero F.D."/>
            <person name="Moolhuijzen P."/>
            <person name="Goolsby J.A."/>
            <person name="Tidwell J."/>
            <person name="Bellgard S.E."/>
            <person name="Bellgard M.I."/>
        </authorList>
    </citation>
    <scope>NUCLEOTIDE SEQUENCE</scope>
    <source>
        <tissue evidence="1">Shoot tissue taken approximately 20 cm above the soil surface</tissue>
    </source>
</reference>
<evidence type="ECO:0000313" key="1">
    <source>
        <dbReference type="EMBL" id="JAE39580.1"/>
    </source>
</evidence>
<organism evidence="1">
    <name type="scientific">Arundo donax</name>
    <name type="common">Giant reed</name>
    <name type="synonym">Donax arundinaceus</name>
    <dbReference type="NCBI Taxonomy" id="35708"/>
    <lineage>
        <taxon>Eukaryota</taxon>
        <taxon>Viridiplantae</taxon>
        <taxon>Streptophyta</taxon>
        <taxon>Embryophyta</taxon>
        <taxon>Tracheophyta</taxon>
        <taxon>Spermatophyta</taxon>
        <taxon>Magnoliopsida</taxon>
        <taxon>Liliopsida</taxon>
        <taxon>Poales</taxon>
        <taxon>Poaceae</taxon>
        <taxon>PACMAD clade</taxon>
        <taxon>Arundinoideae</taxon>
        <taxon>Arundineae</taxon>
        <taxon>Arundo</taxon>
    </lineage>
</organism>